<dbReference type="AlphaFoldDB" id="A0A974C2B2"/>
<organism evidence="7 8">
    <name type="scientific">Xenopus laevis</name>
    <name type="common">African clawed frog</name>
    <dbReference type="NCBI Taxonomy" id="8355"/>
    <lineage>
        <taxon>Eukaryota</taxon>
        <taxon>Metazoa</taxon>
        <taxon>Chordata</taxon>
        <taxon>Craniata</taxon>
        <taxon>Vertebrata</taxon>
        <taxon>Euteleostomi</taxon>
        <taxon>Amphibia</taxon>
        <taxon>Batrachia</taxon>
        <taxon>Anura</taxon>
        <taxon>Pipoidea</taxon>
        <taxon>Pipidae</taxon>
        <taxon>Xenopodinae</taxon>
        <taxon>Xenopus</taxon>
        <taxon>Xenopus</taxon>
    </lineage>
</organism>
<dbReference type="GO" id="GO:0050821">
    <property type="term" value="P:protein stabilization"/>
    <property type="evidence" value="ECO:0007669"/>
    <property type="project" value="TreeGrafter"/>
</dbReference>
<evidence type="ECO:0000256" key="5">
    <source>
        <dbReference type="SAM" id="MobiDB-lite"/>
    </source>
</evidence>
<dbReference type="PROSITE" id="PS51501">
    <property type="entry name" value="ZF_DNL"/>
    <property type="match status" value="1"/>
</dbReference>
<evidence type="ECO:0000259" key="6">
    <source>
        <dbReference type="PROSITE" id="PS51501"/>
    </source>
</evidence>
<dbReference type="GO" id="GO:0006457">
    <property type="term" value="P:protein folding"/>
    <property type="evidence" value="ECO:0007669"/>
    <property type="project" value="TreeGrafter"/>
</dbReference>
<evidence type="ECO:0000256" key="3">
    <source>
        <dbReference type="ARBA" id="ARBA00022833"/>
    </source>
</evidence>
<dbReference type="OMA" id="GAYHKGV"/>
<dbReference type="InterPro" id="IPR024158">
    <property type="entry name" value="Mt_import_TIM15"/>
</dbReference>
<feature type="domain" description="DNL-type" evidence="6">
    <location>
        <begin position="77"/>
        <end position="174"/>
    </location>
</feature>
<proteinExistence type="predicted"/>
<dbReference type="GO" id="GO:0005739">
    <property type="term" value="C:mitochondrion"/>
    <property type="evidence" value="ECO:0007669"/>
    <property type="project" value="TreeGrafter"/>
</dbReference>
<keyword evidence="3" id="KW-0862">Zinc</keyword>
<gene>
    <name evidence="7" type="ORF">XELAEV_18041529mg</name>
</gene>
<dbReference type="InterPro" id="IPR007853">
    <property type="entry name" value="Znf_DNL-typ"/>
</dbReference>
<evidence type="ECO:0000256" key="4">
    <source>
        <dbReference type="PROSITE-ProRule" id="PRU00834"/>
    </source>
</evidence>
<dbReference type="PANTHER" id="PTHR20922">
    <property type="entry name" value="DNL-TYPE ZINC FINGER PROTEIN"/>
    <property type="match status" value="1"/>
</dbReference>
<dbReference type="KEGG" id="xla:779303"/>
<dbReference type="SMR" id="A0A974C2B2"/>
<dbReference type="EMBL" id="CM004481">
    <property type="protein sequence ID" value="OCT65290.1"/>
    <property type="molecule type" value="Genomic_DNA"/>
</dbReference>
<reference evidence="8" key="1">
    <citation type="journal article" date="2016" name="Nature">
        <title>Genome evolution in the allotetraploid frog Xenopus laevis.</title>
        <authorList>
            <person name="Session A.M."/>
            <person name="Uno Y."/>
            <person name="Kwon T."/>
            <person name="Chapman J.A."/>
            <person name="Toyoda A."/>
            <person name="Takahashi S."/>
            <person name="Fukui A."/>
            <person name="Hikosaka A."/>
            <person name="Suzuki A."/>
            <person name="Kondo M."/>
            <person name="van Heeringen S.J."/>
            <person name="Quigley I."/>
            <person name="Heinz S."/>
            <person name="Ogino H."/>
            <person name="Ochi H."/>
            <person name="Hellsten U."/>
            <person name="Lyons J.B."/>
            <person name="Simakov O."/>
            <person name="Putnam N."/>
            <person name="Stites J."/>
            <person name="Kuroki Y."/>
            <person name="Tanaka T."/>
            <person name="Michiue T."/>
            <person name="Watanabe M."/>
            <person name="Bogdanovic O."/>
            <person name="Lister R."/>
            <person name="Georgiou G."/>
            <person name="Paranjpe S.S."/>
            <person name="van Kruijsbergen I."/>
            <person name="Shu S."/>
            <person name="Carlson J."/>
            <person name="Kinoshita T."/>
            <person name="Ohta Y."/>
            <person name="Mawaribuchi S."/>
            <person name="Jenkins J."/>
            <person name="Grimwood J."/>
            <person name="Schmutz J."/>
            <person name="Mitros T."/>
            <person name="Mozaffari S.V."/>
            <person name="Suzuki Y."/>
            <person name="Haramoto Y."/>
            <person name="Yamamoto T.S."/>
            <person name="Takagi C."/>
            <person name="Heald R."/>
            <person name="Miller K."/>
            <person name="Haudenschild C."/>
            <person name="Kitzman J."/>
            <person name="Nakayama T."/>
            <person name="Izutsu Y."/>
            <person name="Robert J."/>
            <person name="Fortriede J."/>
            <person name="Burns K."/>
            <person name="Lotay V."/>
            <person name="Karimi K."/>
            <person name="Yasuoka Y."/>
            <person name="Dichmann D.S."/>
            <person name="Flajnik M.F."/>
            <person name="Houston D.W."/>
            <person name="Shendure J."/>
            <person name="DuPasquier L."/>
            <person name="Vize P.D."/>
            <person name="Zorn A.M."/>
            <person name="Ito M."/>
            <person name="Marcotte E.M."/>
            <person name="Wallingford J.B."/>
            <person name="Ito Y."/>
            <person name="Asashima M."/>
            <person name="Ueno N."/>
            <person name="Matsuda Y."/>
            <person name="Veenstra G.J."/>
            <person name="Fujiyama A."/>
            <person name="Harland R.M."/>
            <person name="Taira M."/>
            <person name="Rokhsar D.S."/>
        </authorList>
    </citation>
    <scope>NUCLEOTIDE SEQUENCE [LARGE SCALE GENOMIC DNA]</scope>
    <source>
        <strain evidence="8">J</strain>
    </source>
</reference>
<dbReference type="Proteomes" id="UP000694892">
    <property type="component" value="Chromosome 8S"/>
</dbReference>
<protein>
    <recommendedName>
        <fullName evidence="6">DNL-type domain-containing protein</fullName>
    </recommendedName>
</protein>
<evidence type="ECO:0000256" key="2">
    <source>
        <dbReference type="ARBA" id="ARBA00022771"/>
    </source>
</evidence>
<dbReference type="GO" id="GO:0030150">
    <property type="term" value="P:protein import into mitochondrial matrix"/>
    <property type="evidence" value="ECO:0007669"/>
    <property type="project" value="TreeGrafter"/>
</dbReference>
<dbReference type="GO" id="GO:0008270">
    <property type="term" value="F:zinc ion binding"/>
    <property type="evidence" value="ECO:0007669"/>
    <property type="project" value="UniProtKB-KW"/>
</dbReference>
<evidence type="ECO:0000313" key="8">
    <source>
        <dbReference type="Proteomes" id="UP000694892"/>
    </source>
</evidence>
<evidence type="ECO:0000256" key="1">
    <source>
        <dbReference type="ARBA" id="ARBA00022723"/>
    </source>
</evidence>
<sequence>MLFQSCGLLSALGRIGSRSPVTRGILARAAVVWARDVDGNWGAPTVSRLVTGHLHKCVRPPWTVPLAGRLYCTLPAAPSSHYRLIYTCKVCATRSSKTISKVAYHKGVVIVRCPGCENHHIIADNLGWFSDLEGRRNIEEILAAKGEQVQRLVGDDAVEILLRNAGESATQDGDKTGEAESAGNKLLS</sequence>
<evidence type="ECO:0000313" key="7">
    <source>
        <dbReference type="EMBL" id="OCT65290.1"/>
    </source>
</evidence>
<dbReference type="OrthoDB" id="512667at2759"/>
<dbReference type="GO" id="GO:0051087">
    <property type="term" value="F:protein-folding chaperone binding"/>
    <property type="evidence" value="ECO:0007669"/>
    <property type="project" value="TreeGrafter"/>
</dbReference>
<keyword evidence="1" id="KW-0479">Metal-binding</keyword>
<feature type="region of interest" description="Disordered" evidence="5">
    <location>
        <begin position="169"/>
        <end position="188"/>
    </location>
</feature>
<name>A0A974C2B2_XENLA</name>
<accession>A0A974C2B2</accession>
<dbReference type="Pfam" id="PF05180">
    <property type="entry name" value="zf-DNL"/>
    <property type="match status" value="1"/>
</dbReference>
<dbReference type="PANTHER" id="PTHR20922:SF13">
    <property type="entry name" value="DNL-TYPE ZINC FINGER PROTEIN"/>
    <property type="match status" value="1"/>
</dbReference>
<keyword evidence="2 4" id="KW-0863">Zinc-finger</keyword>